<evidence type="ECO:0000313" key="2">
    <source>
        <dbReference type="Proteomes" id="UP000183687"/>
    </source>
</evidence>
<comment type="caution">
    <text evidence="1">The sequence shown here is derived from an EMBL/GenBank/DDBJ whole genome shotgun (WGS) entry which is preliminary data.</text>
</comment>
<dbReference type="AlphaFoldDB" id="A0AB38A5M8"/>
<dbReference type="RefSeq" id="WP_002563362.1">
    <property type="nucleotide sequence ID" value="NZ_CALJSN010000006.1"/>
</dbReference>
<dbReference type="EMBL" id="FNSH01000001">
    <property type="protein sequence ID" value="SEB53768.1"/>
    <property type="molecule type" value="Genomic_DNA"/>
</dbReference>
<gene>
    <name evidence="1" type="ORF">SAMN04489746_0537</name>
</gene>
<reference evidence="1 2" key="1">
    <citation type="submission" date="2016-10" db="EMBL/GenBank/DDBJ databases">
        <authorList>
            <person name="Varghese N."/>
            <person name="Submissions S."/>
        </authorList>
    </citation>
    <scope>NUCLEOTIDE SEQUENCE [LARGE SCALE GENOMIC DNA]</scope>
    <source>
        <strain evidence="1 2">DSM 20586</strain>
    </source>
</reference>
<accession>A0AB38A5M8</accession>
<sequence>MDVIKIGDVVELNHQFADDASEDNPNAAPQIHLHDACGKQTCSIEIKVEGLDPDRPRNAQGEYDLTYAQRRIRDYFEQRGKQVEFDPTTGKIFWLRG</sequence>
<dbReference type="Proteomes" id="UP000183687">
    <property type="component" value="Unassembled WGS sequence"/>
</dbReference>
<evidence type="ECO:0000313" key="1">
    <source>
        <dbReference type="EMBL" id="SEB53768.1"/>
    </source>
</evidence>
<proteinExistence type="predicted"/>
<protein>
    <submittedName>
        <fullName evidence="1">Uncharacterized protein</fullName>
    </submittedName>
</protein>
<organism evidence="1 2">
    <name type="scientific">Atopobium minutum</name>
    <dbReference type="NCBI Taxonomy" id="1381"/>
    <lineage>
        <taxon>Bacteria</taxon>
        <taxon>Bacillati</taxon>
        <taxon>Actinomycetota</taxon>
        <taxon>Coriobacteriia</taxon>
        <taxon>Coriobacteriales</taxon>
        <taxon>Atopobiaceae</taxon>
        <taxon>Atopobium</taxon>
    </lineage>
</organism>
<name>A0AB38A5M8_9ACTN</name>